<evidence type="ECO:0000313" key="2">
    <source>
        <dbReference type="EMBL" id="PNX57401.1"/>
    </source>
</evidence>
<evidence type="ECO:0000313" key="3">
    <source>
        <dbReference type="Proteomes" id="UP000236291"/>
    </source>
</evidence>
<keyword evidence="1" id="KW-0732">Signal</keyword>
<proteinExistence type="predicted"/>
<dbReference type="AlphaFoldDB" id="A0A2K3JTM1"/>
<protein>
    <submittedName>
        <fullName evidence="2">Uncharacterized protein</fullName>
    </submittedName>
</protein>
<feature type="signal peptide" evidence="1">
    <location>
        <begin position="1"/>
        <end position="18"/>
    </location>
</feature>
<gene>
    <name evidence="2" type="ORF">L195_g058676</name>
</gene>
<accession>A0A2K3JTM1</accession>
<feature type="non-terminal residue" evidence="2">
    <location>
        <position position="1"/>
    </location>
</feature>
<reference evidence="2 3" key="1">
    <citation type="journal article" date="2014" name="Am. J. Bot.">
        <title>Genome assembly and annotation for red clover (Trifolium pratense; Fabaceae).</title>
        <authorList>
            <person name="Istvanek J."/>
            <person name="Jaros M."/>
            <person name="Krenek A."/>
            <person name="Repkova J."/>
        </authorList>
    </citation>
    <scope>NUCLEOTIDE SEQUENCE [LARGE SCALE GENOMIC DNA]</scope>
    <source>
        <strain evidence="3">cv. Tatra</strain>
        <tissue evidence="2">Young leaves</tissue>
    </source>
</reference>
<comment type="caution">
    <text evidence="2">The sequence shown here is derived from an EMBL/GenBank/DDBJ whole genome shotgun (WGS) entry which is preliminary data.</text>
</comment>
<reference evidence="2 3" key="2">
    <citation type="journal article" date="2017" name="Front. Plant Sci.">
        <title>Gene Classification and Mining of Molecular Markers Useful in Red Clover (Trifolium pratense) Breeding.</title>
        <authorList>
            <person name="Istvanek J."/>
            <person name="Dluhosova J."/>
            <person name="Dluhos P."/>
            <person name="Patkova L."/>
            <person name="Nedelnik J."/>
            <person name="Repkova J."/>
        </authorList>
    </citation>
    <scope>NUCLEOTIDE SEQUENCE [LARGE SCALE GENOMIC DNA]</scope>
    <source>
        <strain evidence="3">cv. Tatra</strain>
        <tissue evidence="2">Young leaves</tissue>
    </source>
</reference>
<dbReference type="EMBL" id="ASHM01123431">
    <property type="protein sequence ID" value="PNX57401.1"/>
    <property type="molecule type" value="Genomic_DNA"/>
</dbReference>
<sequence>GFFLSLCWCPNLLRFAVSKSVEICRFLVFLVDHFRVGVHYFEGVFKLRLVCLGSHSTVISSAFSLKELFFGF</sequence>
<dbReference type="Proteomes" id="UP000236291">
    <property type="component" value="Unassembled WGS sequence"/>
</dbReference>
<name>A0A2K3JTM1_TRIPR</name>
<evidence type="ECO:0000256" key="1">
    <source>
        <dbReference type="SAM" id="SignalP"/>
    </source>
</evidence>
<organism evidence="2 3">
    <name type="scientific">Trifolium pratense</name>
    <name type="common">Red clover</name>
    <dbReference type="NCBI Taxonomy" id="57577"/>
    <lineage>
        <taxon>Eukaryota</taxon>
        <taxon>Viridiplantae</taxon>
        <taxon>Streptophyta</taxon>
        <taxon>Embryophyta</taxon>
        <taxon>Tracheophyta</taxon>
        <taxon>Spermatophyta</taxon>
        <taxon>Magnoliopsida</taxon>
        <taxon>eudicotyledons</taxon>
        <taxon>Gunneridae</taxon>
        <taxon>Pentapetalae</taxon>
        <taxon>rosids</taxon>
        <taxon>fabids</taxon>
        <taxon>Fabales</taxon>
        <taxon>Fabaceae</taxon>
        <taxon>Papilionoideae</taxon>
        <taxon>50 kb inversion clade</taxon>
        <taxon>NPAAA clade</taxon>
        <taxon>Hologalegina</taxon>
        <taxon>IRL clade</taxon>
        <taxon>Trifolieae</taxon>
        <taxon>Trifolium</taxon>
    </lineage>
</organism>
<feature type="chain" id="PRO_5014441652" evidence="1">
    <location>
        <begin position="19"/>
        <end position="72"/>
    </location>
</feature>